<reference evidence="5" key="1">
    <citation type="submission" date="2025-08" db="UniProtKB">
        <authorList>
            <consortium name="RefSeq"/>
        </authorList>
    </citation>
    <scope>IDENTIFICATION</scope>
    <source>
        <tissue evidence="5">Whole sample</tissue>
    </source>
</reference>
<dbReference type="Proteomes" id="UP000694844">
    <property type="component" value="Chromosome 8"/>
</dbReference>
<dbReference type="AlphaFoldDB" id="A0A8B8BCH7"/>
<sequence>MVNTKVTPRKSKEICPVCFMEVEGKDAWTAHVVKCASSMLVCEKCHVNFKKKEYLAKHMKLKHTEIDLAKESEKDIPGPSCSQKDDSDSGSDWDEDPEVQLEDTPKDKESPAETSDLMSGRIYRKRTSPSPVQAPRKVVCRTEVRPGSVLGGVTVETQTDTVASGMADKSTQTAGYRKRVKEITITKYHENGKSIENIVEKEEFYNM</sequence>
<proteinExistence type="predicted"/>
<accession>A0A8B8BCH7</accession>
<feature type="compositionally biased region" description="Acidic residues" evidence="2">
    <location>
        <begin position="88"/>
        <end position="101"/>
    </location>
</feature>
<dbReference type="KEGG" id="cvn:111109102"/>
<evidence type="ECO:0000313" key="4">
    <source>
        <dbReference type="Proteomes" id="UP000694844"/>
    </source>
</evidence>
<keyword evidence="1" id="KW-0862">Zinc</keyword>
<evidence type="ECO:0000256" key="2">
    <source>
        <dbReference type="SAM" id="MobiDB-lite"/>
    </source>
</evidence>
<dbReference type="InterPro" id="IPR013087">
    <property type="entry name" value="Znf_C2H2_type"/>
</dbReference>
<keyword evidence="1" id="KW-0479">Metal-binding</keyword>
<dbReference type="RefSeq" id="XP_022300898.1">
    <property type="nucleotide sequence ID" value="XM_022445190.1"/>
</dbReference>
<dbReference type="OrthoDB" id="6133982at2759"/>
<feature type="region of interest" description="Disordered" evidence="2">
    <location>
        <begin position="69"/>
        <end position="135"/>
    </location>
</feature>
<protein>
    <submittedName>
        <fullName evidence="5">Uncharacterized protein LOC111109102</fullName>
    </submittedName>
</protein>
<dbReference type="PROSITE" id="PS00028">
    <property type="entry name" value="ZINC_FINGER_C2H2_1"/>
    <property type="match status" value="1"/>
</dbReference>
<dbReference type="GO" id="GO:0008270">
    <property type="term" value="F:zinc ion binding"/>
    <property type="evidence" value="ECO:0007669"/>
    <property type="project" value="UniProtKB-KW"/>
</dbReference>
<feature type="domain" description="C2H2-type" evidence="3">
    <location>
        <begin position="40"/>
        <end position="64"/>
    </location>
</feature>
<keyword evidence="4" id="KW-1185">Reference proteome</keyword>
<name>A0A8B8BCH7_CRAVI</name>
<gene>
    <name evidence="5" type="primary">LOC111109102</name>
</gene>
<evidence type="ECO:0000313" key="5">
    <source>
        <dbReference type="RefSeq" id="XP_022300898.1"/>
    </source>
</evidence>
<dbReference type="PROSITE" id="PS50157">
    <property type="entry name" value="ZINC_FINGER_C2H2_2"/>
    <property type="match status" value="1"/>
</dbReference>
<dbReference type="Gene3D" id="3.30.160.60">
    <property type="entry name" value="Classic Zinc Finger"/>
    <property type="match status" value="1"/>
</dbReference>
<keyword evidence="1" id="KW-0863">Zinc-finger</keyword>
<dbReference type="GeneID" id="111109102"/>
<organism evidence="4 5">
    <name type="scientific">Crassostrea virginica</name>
    <name type="common">Eastern oyster</name>
    <dbReference type="NCBI Taxonomy" id="6565"/>
    <lineage>
        <taxon>Eukaryota</taxon>
        <taxon>Metazoa</taxon>
        <taxon>Spiralia</taxon>
        <taxon>Lophotrochozoa</taxon>
        <taxon>Mollusca</taxon>
        <taxon>Bivalvia</taxon>
        <taxon>Autobranchia</taxon>
        <taxon>Pteriomorphia</taxon>
        <taxon>Ostreida</taxon>
        <taxon>Ostreoidea</taxon>
        <taxon>Ostreidae</taxon>
        <taxon>Crassostrea</taxon>
    </lineage>
</organism>
<evidence type="ECO:0000256" key="1">
    <source>
        <dbReference type="PROSITE-ProRule" id="PRU00042"/>
    </source>
</evidence>
<evidence type="ECO:0000259" key="3">
    <source>
        <dbReference type="PROSITE" id="PS50157"/>
    </source>
</evidence>